<dbReference type="Gene3D" id="1.10.10.10">
    <property type="entry name" value="Winged helix-like DNA-binding domain superfamily/Winged helix DNA-binding domain"/>
    <property type="match status" value="1"/>
</dbReference>
<evidence type="ECO:0000313" key="7">
    <source>
        <dbReference type="EMBL" id="SHI75516.1"/>
    </source>
</evidence>
<dbReference type="InterPro" id="IPR014284">
    <property type="entry name" value="RNA_pol_sigma-70_dom"/>
</dbReference>
<name>A0A1M6DQI9_9BACT</name>
<dbReference type="AlphaFoldDB" id="A0A1M6DQI9"/>
<dbReference type="Pfam" id="PF08281">
    <property type="entry name" value="Sigma70_r4_2"/>
    <property type="match status" value="1"/>
</dbReference>
<dbReference type="Proteomes" id="UP000184510">
    <property type="component" value="Unassembled WGS sequence"/>
</dbReference>
<evidence type="ECO:0000259" key="6">
    <source>
        <dbReference type="Pfam" id="PF08281"/>
    </source>
</evidence>
<feature type="domain" description="RNA polymerase sigma-70 region 2" evidence="5">
    <location>
        <begin position="52"/>
        <end position="120"/>
    </location>
</feature>
<dbReference type="InterPro" id="IPR007627">
    <property type="entry name" value="RNA_pol_sigma70_r2"/>
</dbReference>
<keyword evidence="4" id="KW-0804">Transcription</keyword>
<dbReference type="PANTHER" id="PTHR43133">
    <property type="entry name" value="RNA POLYMERASE ECF-TYPE SIGMA FACTO"/>
    <property type="match status" value="1"/>
</dbReference>
<dbReference type="Gene3D" id="1.10.1740.10">
    <property type="match status" value="1"/>
</dbReference>
<evidence type="ECO:0000256" key="1">
    <source>
        <dbReference type="ARBA" id="ARBA00010641"/>
    </source>
</evidence>
<accession>A0A1M6DQI9</accession>
<dbReference type="GO" id="GO:0016987">
    <property type="term" value="F:sigma factor activity"/>
    <property type="evidence" value="ECO:0007669"/>
    <property type="project" value="UniProtKB-KW"/>
</dbReference>
<keyword evidence="2" id="KW-0805">Transcription regulation</keyword>
<dbReference type="Pfam" id="PF04542">
    <property type="entry name" value="Sigma70_r2"/>
    <property type="match status" value="1"/>
</dbReference>
<dbReference type="STRING" id="1123071.SAMN02745181_0808"/>
<evidence type="ECO:0000256" key="4">
    <source>
        <dbReference type="ARBA" id="ARBA00023163"/>
    </source>
</evidence>
<comment type="similarity">
    <text evidence="1">Belongs to the sigma-70 factor family. ECF subfamily.</text>
</comment>
<dbReference type="GO" id="GO:0006352">
    <property type="term" value="P:DNA-templated transcription initiation"/>
    <property type="evidence" value="ECO:0007669"/>
    <property type="project" value="InterPro"/>
</dbReference>
<dbReference type="InterPro" id="IPR036388">
    <property type="entry name" value="WH-like_DNA-bd_sf"/>
</dbReference>
<sequence length="210" mass="24150">MSMNSHIIDFPGGVYSPGLRREDEEGALLSKAREQQCIQYAQQGHEPSFRLLMEMHEERVYQLCRRLLGCPDDAMEACQDVFVKAYRALPDFDGKSSLSTWLYRIAVNHCRDDWKSAGRRFRQKCLAFLISHGGKEETQGARLDSRDDLRLLEEGMQSLPSKYRAVLILTSVEGMSHEECAECLGCSVKAVEGRLYRARKRLEVWWQSQP</sequence>
<dbReference type="InterPro" id="IPR013249">
    <property type="entry name" value="RNA_pol_sigma70_r4_t2"/>
</dbReference>
<dbReference type="GO" id="GO:0003677">
    <property type="term" value="F:DNA binding"/>
    <property type="evidence" value="ECO:0007669"/>
    <property type="project" value="InterPro"/>
</dbReference>
<dbReference type="SUPFAM" id="SSF88659">
    <property type="entry name" value="Sigma3 and sigma4 domains of RNA polymerase sigma factors"/>
    <property type="match status" value="1"/>
</dbReference>
<keyword evidence="3" id="KW-0731">Sigma factor</keyword>
<evidence type="ECO:0000259" key="5">
    <source>
        <dbReference type="Pfam" id="PF04542"/>
    </source>
</evidence>
<feature type="domain" description="RNA polymerase sigma factor 70 region 4 type 2" evidence="6">
    <location>
        <begin position="150"/>
        <end position="202"/>
    </location>
</feature>
<dbReference type="InterPro" id="IPR013325">
    <property type="entry name" value="RNA_pol_sigma_r2"/>
</dbReference>
<keyword evidence="8" id="KW-1185">Reference proteome</keyword>
<dbReference type="InterPro" id="IPR039425">
    <property type="entry name" value="RNA_pol_sigma-70-like"/>
</dbReference>
<dbReference type="EMBL" id="FQYR01000002">
    <property type="protein sequence ID" value="SHI75516.1"/>
    <property type="molecule type" value="Genomic_DNA"/>
</dbReference>
<evidence type="ECO:0000256" key="3">
    <source>
        <dbReference type="ARBA" id="ARBA00023082"/>
    </source>
</evidence>
<dbReference type="InParanoid" id="A0A1M6DQI9"/>
<evidence type="ECO:0000256" key="2">
    <source>
        <dbReference type="ARBA" id="ARBA00023015"/>
    </source>
</evidence>
<evidence type="ECO:0000313" key="8">
    <source>
        <dbReference type="Proteomes" id="UP000184510"/>
    </source>
</evidence>
<protein>
    <submittedName>
        <fullName evidence="7">RNA polymerase sigma-70 factor, ECF subfamily</fullName>
    </submittedName>
</protein>
<reference evidence="7 8" key="1">
    <citation type="submission" date="2016-11" db="EMBL/GenBank/DDBJ databases">
        <authorList>
            <person name="Jaros S."/>
            <person name="Januszkiewicz K."/>
            <person name="Wedrychowicz H."/>
        </authorList>
    </citation>
    <scope>NUCLEOTIDE SEQUENCE [LARGE SCALE GENOMIC DNA]</scope>
    <source>
        <strain evidence="7 8">DSM 18772</strain>
    </source>
</reference>
<dbReference type="NCBIfam" id="TIGR02937">
    <property type="entry name" value="sigma70-ECF"/>
    <property type="match status" value="1"/>
</dbReference>
<dbReference type="SUPFAM" id="SSF88946">
    <property type="entry name" value="Sigma2 domain of RNA polymerase sigma factors"/>
    <property type="match status" value="1"/>
</dbReference>
<dbReference type="CDD" id="cd06171">
    <property type="entry name" value="Sigma70_r4"/>
    <property type="match status" value="1"/>
</dbReference>
<dbReference type="InterPro" id="IPR013324">
    <property type="entry name" value="RNA_pol_sigma_r3/r4-like"/>
</dbReference>
<proteinExistence type="inferred from homology"/>
<organism evidence="7 8">
    <name type="scientific">Rubritalea squalenifaciens DSM 18772</name>
    <dbReference type="NCBI Taxonomy" id="1123071"/>
    <lineage>
        <taxon>Bacteria</taxon>
        <taxon>Pseudomonadati</taxon>
        <taxon>Verrucomicrobiota</taxon>
        <taxon>Verrucomicrobiia</taxon>
        <taxon>Verrucomicrobiales</taxon>
        <taxon>Rubritaleaceae</taxon>
        <taxon>Rubritalea</taxon>
    </lineage>
</organism>
<gene>
    <name evidence="7" type="ORF">SAMN02745181_0808</name>
</gene>
<dbReference type="PANTHER" id="PTHR43133:SF51">
    <property type="entry name" value="RNA POLYMERASE SIGMA FACTOR"/>
    <property type="match status" value="1"/>
</dbReference>